<dbReference type="InterPro" id="IPR046848">
    <property type="entry name" value="E_motif"/>
</dbReference>
<dbReference type="InterPro" id="IPR011990">
    <property type="entry name" value="TPR-like_helical_dom_sf"/>
</dbReference>
<dbReference type="InterPro" id="IPR032867">
    <property type="entry name" value="DYW_dom"/>
</dbReference>
<dbReference type="PANTHER" id="PTHR47926:SF463">
    <property type="entry name" value="PENTATRICOPEPTIDE REPEAT-CONTAINING PROTEIN"/>
    <property type="match status" value="1"/>
</dbReference>
<feature type="repeat" description="PPR" evidence="3">
    <location>
        <begin position="283"/>
        <end position="313"/>
    </location>
</feature>
<feature type="domain" description="DYW" evidence="4">
    <location>
        <begin position="529"/>
        <end position="621"/>
    </location>
</feature>
<feature type="repeat" description="PPR" evidence="3">
    <location>
        <begin position="213"/>
        <end position="247"/>
    </location>
</feature>
<dbReference type="Proteomes" id="UP000796880">
    <property type="component" value="Unassembled WGS sequence"/>
</dbReference>
<evidence type="ECO:0000313" key="6">
    <source>
        <dbReference type="Proteomes" id="UP000796880"/>
    </source>
</evidence>
<reference evidence="5" key="1">
    <citation type="submission" date="2020-03" db="EMBL/GenBank/DDBJ databases">
        <title>A high-quality chromosome-level genome assembly of a woody plant with both climbing and erect habits, Rhamnella rubrinervis.</title>
        <authorList>
            <person name="Lu Z."/>
            <person name="Yang Y."/>
            <person name="Zhu X."/>
            <person name="Sun Y."/>
        </authorList>
    </citation>
    <scope>NUCLEOTIDE SEQUENCE</scope>
    <source>
        <strain evidence="5">BYM</strain>
        <tissue evidence="5">Leaf</tissue>
    </source>
</reference>
<dbReference type="Pfam" id="PF13041">
    <property type="entry name" value="PPR_2"/>
    <property type="match status" value="3"/>
</dbReference>
<dbReference type="InterPro" id="IPR002885">
    <property type="entry name" value="PPR_rpt"/>
</dbReference>
<feature type="repeat" description="PPR" evidence="3">
    <location>
        <begin position="314"/>
        <end position="348"/>
    </location>
</feature>
<evidence type="ECO:0000259" key="4">
    <source>
        <dbReference type="Pfam" id="PF14432"/>
    </source>
</evidence>
<dbReference type="Gene3D" id="1.25.40.10">
    <property type="entry name" value="Tetratricopeptide repeat domain"/>
    <property type="match status" value="3"/>
</dbReference>
<dbReference type="GO" id="GO:0008270">
    <property type="term" value="F:zinc ion binding"/>
    <property type="evidence" value="ECO:0007669"/>
    <property type="project" value="InterPro"/>
</dbReference>
<keyword evidence="2" id="KW-0677">Repeat</keyword>
<dbReference type="GO" id="GO:0009451">
    <property type="term" value="P:RNA modification"/>
    <property type="evidence" value="ECO:0007669"/>
    <property type="project" value="InterPro"/>
</dbReference>
<dbReference type="PANTHER" id="PTHR47926">
    <property type="entry name" value="PENTATRICOPEPTIDE REPEAT-CONTAINING PROTEIN"/>
    <property type="match status" value="1"/>
</dbReference>
<dbReference type="InterPro" id="IPR046960">
    <property type="entry name" value="PPR_At4g14850-like_plant"/>
</dbReference>
<dbReference type="PROSITE" id="PS51375">
    <property type="entry name" value="PPR"/>
    <property type="match status" value="5"/>
</dbReference>
<feature type="repeat" description="PPR" evidence="3">
    <location>
        <begin position="81"/>
        <end position="115"/>
    </location>
</feature>
<dbReference type="Pfam" id="PF20431">
    <property type="entry name" value="E_motif"/>
    <property type="match status" value="1"/>
</dbReference>
<dbReference type="FunFam" id="1.25.40.10:FF:000333">
    <property type="entry name" value="Pentatricopeptide repeat-containing protein"/>
    <property type="match status" value="1"/>
</dbReference>
<dbReference type="FunFam" id="1.25.40.10:FF:000470">
    <property type="entry name" value="Pentatricopeptide repeat-containing protein At5g66520"/>
    <property type="match status" value="1"/>
</dbReference>
<comment type="caution">
    <text evidence="5">The sequence shown here is derived from an EMBL/GenBank/DDBJ whole genome shotgun (WGS) entry which is preliminary data.</text>
</comment>
<organism evidence="5 6">
    <name type="scientific">Rhamnella rubrinervis</name>
    <dbReference type="NCBI Taxonomy" id="2594499"/>
    <lineage>
        <taxon>Eukaryota</taxon>
        <taxon>Viridiplantae</taxon>
        <taxon>Streptophyta</taxon>
        <taxon>Embryophyta</taxon>
        <taxon>Tracheophyta</taxon>
        <taxon>Spermatophyta</taxon>
        <taxon>Magnoliopsida</taxon>
        <taxon>eudicotyledons</taxon>
        <taxon>Gunneridae</taxon>
        <taxon>Pentapetalae</taxon>
        <taxon>rosids</taxon>
        <taxon>fabids</taxon>
        <taxon>Rosales</taxon>
        <taxon>Rhamnaceae</taxon>
        <taxon>rhamnoid group</taxon>
        <taxon>Rhamneae</taxon>
        <taxon>Rhamnella</taxon>
    </lineage>
</organism>
<dbReference type="Pfam" id="PF01535">
    <property type="entry name" value="PPR"/>
    <property type="match status" value="2"/>
</dbReference>
<evidence type="ECO:0000256" key="2">
    <source>
        <dbReference type="ARBA" id="ARBA00022737"/>
    </source>
</evidence>
<evidence type="ECO:0000256" key="1">
    <source>
        <dbReference type="ARBA" id="ARBA00006643"/>
    </source>
</evidence>
<dbReference type="OrthoDB" id="330671at2759"/>
<dbReference type="AlphaFoldDB" id="A0A8K0E2I2"/>
<accession>A0A8K0E2I2</accession>
<dbReference type="Pfam" id="PF14432">
    <property type="entry name" value="DYW_deaminase"/>
    <property type="match status" value="1"/>
</dbReference>
<evidence type="ECO:0000256" key="3">
    <source>
        <dbReference type="PROSITE-ProRule" id="PRU00708"/>
    </source>
</evidence>
<keyword evidence="6" id="KW-1185">Reference proteome</keyword>
<feature type="repeat" description="PPR" evidence="3">
    <location>
        <begin position="182"/>
        <end position="212"/>
    </location>
</feature>
<dbReference type="FunFam" id="1.25.40.10:FF:000184">
    <property type="entry name" value="Pentatricopeptide repeat-containing protein, chloroplastic"/>
    <property type="match status" value="1"/>
</dbReference>
<comment type="similarity">
    <text evidence="1">Belongs to the PPR family. PCMP-H subfamily.</text>
</comment>
<sequence length="621" mass="69361">MSLFALSPTNQFMECNMAQTLSMLQTCSSMEELKQVHAQMFKTGLVSSPIPASRLLTFCSLSGSGNLCYARKLFDSFSSPDIFMWNTMIRGYSNSNEPEEALHLYHQMLCHSVPHNKYTFPSLLKACSSLSALEETQQIHAHILKLGLGSEVYALNSLLHVYAVTGSITMANLLFDRLHQRDIVSWNSMINGYTKCDEMEKANECFKRMPVKNVISWTAMISGYVGAGLSKEALNLFHEMQNAGVKPDIVTLASTLSACAHLGAVDQGSWIHAYIDKNRIHIDPVLGCALIDMYAKCGSMEEALEVFRSLKNKSAASWTAVIDGFAIHGQGREALDWLMQMQREGVKPNPITFVAILTACSHAGLVDEGKLLFESMNTVYKLVPSIEHYGCMVDLLGRAGLLKEAKELIEKMPLAPNAVILGALLNACRIHRHFQLGKQVGKLLVEVDPAHRGRYIHLASMHAAAGEWNQAVKVRRQMKDWGVSKLPGCSVISLNGIVHQFIAGDDSHPNKEEIYHTWAQMLGRLKQEGYKPETGDLLLDLEDEEKETAIQQHSEKLAIAFGLIRTNPGKTIRIFKNLRICEDCHSVAKLISKIYARDIVLRDRVRFHLFRDGKCSCGDYW</sequence>
<proteinExistence type="inferred from homology"/>
<dbReference type="GO" id="GO:0003723">
    <property type="term" value="F:RNA binding"/>
    <property type="evidence" value="ECO:0007669"/>
    <property type="project" value="InterPro"/>
</dbReference>
<gene>
    <name evidence="5" type="ORF">FNV43_RR19367</name>
</gene>
<protein>
    <recommendedName>
        <fullName evidence="4">DYW domain-containing protein</fullName>
    </recommendedName>
</protein>
<name>A0A8K0E2I2_9ROSA</name>
<dbReference type="EMBL" id="VOIH02000008">
    <property type="protein sequence ID" value="KAF3441081.1"/>
    <property type="molecule type" value="Genomic_DNA"/>
</dbReference>
<dbReference type="NCBIfam" id="TIGR00756">
    <property type="entry name" value="PPR"/>
    <property type="match status" value="5"/>
</dbReference>
<evidence type="ECO:0000313" key="5">
    <source>
        <dbReference type="EMBL" id="KAF3441081.1"/>
    </source>
</evidence>